<evidence type="ECO:0000256" key="2">
    <source>
        <dbReference type="SAM" id="MobiDB-lite"/>
    </source>
</evidence>
<dbReference type="GO" id="GO:0051015">
    <property type="term" value="F:actin filament binding"/>
    <property type="evidence" value="ECO:0007669"/>
    <property type="project" value="TreeGrafter"/>
</dbReference>
<dbReference type="Gene3D" id="1.20.58.2220">
    <property type="entry name" value="Formin, FH2 domain"/>
    <property type="match status" value="1"/>
</dbReference>
<dbReference type="GO" id="GO:0015629">
    <property type="term" value="C:actin cytoskeleton"/>
    <property type="evidence" value="ECO:0007669"/>
    <property type="project" value="TreeGrafter"/>
</dbReference>
<dbReference type="InterPro" id="IPR010473">
    <property type="entry name" value="GTPase-bd"/>
</dbReference>
<dbReference type="PANTHER" id="PTHR45725:SF1">
    <property type="entry name" value="DISHEVELLED ASSOCIATED ACTIVATOR OF MORPHOGENESIS, ISOFORM D"/>
    <property type="match status" value="1"/>
</dbReference>
<dbReference type="GO" id="GO:0031267">
    <property type="term" value="F:small GTPase binding"/>
    <property type="evidence" value="ECO:0007669"/>
    <property type="project" value="InterPro"/>
</dbReference>
<name>A0A397W0N7_9GLOM</name>
<feature type="compositionally biased region" description="Pro residues" evidence="2">
    <location>
        <begin position="639"/>
        <end position="694"/>
    </location>
</feature>
<dbReference type="STRING" id="44941.A0A397W0N7"/>
<sequence>MDSSGDSKPSVINDGETEMESSSEQSPTGNMNNVSVPEERPERPVSPSSNAGRFFTSWIFGSSVSSTKSPDTPDFYIEKLTQRNAIAKSLAEILQSLRVTLSTVKLSWIKDFINIKGLEALEYVLEKHTLGVKKSIIKSSDHDDRIQLECIRCLRVLLNTGVGTILIIRLNQLRLIFPKAGFAQVLKYPSLINGIVFCLHTPNNKLRTQVADVLAALCVLSLEGHKLVLDAFSDFRYIHEEKFRFQYLIETLTSNEIEEDSTSLEYKTACLSLVNAIVNSPDELEERMLLREEFQRRGLKELFAVIKNSDPPDTLLTQIKVYEEESHDDREDLYQRVHDFVKDADNPFSILVGLVRQVEFNVELYPRVVDTLKNLLIIVCKDLGKNSQSELWTLIELFIERIRYLTDIKKDWHLSMNEYLSSVQYIVGKYSVVSGNMDDDKIDSLKAKVDELEAKVKILTLEKDTLTKKLSTKSADKPHPVTPAIKSPTSNKGDKTRRPPPPPPPNKSENVRQPPPPPPVRSNTSSPLPTGVESISLPQNSPSKKNTSPSLLNIVGSSIAKVAEDITALTTPLNMAANKINENVTDNTLPQSPPSSPPSNSSGKIPPPPPPPKPSNADSKVPLSLSPPPLLSNSSGKIPTPPPPPPPPNVNGKIPPPPPPPPSVGGKIPPPPPPPPPPPNVGGKIPPPPPPPPTSNVSGIIPPPPPPPPTSNVGGKIPSPPPLPSNSGGKIPLPPPPPPNSGGKIPLPPPPPPNSGGKIPLPPPPPPNSGGKIPLPPPPPPAGNIPSPPPLDSSPIIYKPIPIRPPPVSTNVPTIQLKPLFWDKIPPNKRFQTVWEEIPEGEVSLDTKELELLFPKNSSTNNIKSPTSPPPRKSLFTTLLDINRANNIAIMLARIKFSYSEIKNSILELNDETLTVENLKNLKSYAPTTDEIELIKEYTGDVGMLGNAEKYFREVMDIPRLSERLGCMIYRRKFEIEVSELKSVSIFEKQMRRQVEDLDRSYVELKSSLKFKYLLKTILAIGNYLNSSTFRGNAIGFRLDCLLKISETKALENNPKGLSTLLHYLAATLEEKQNDLLTFMDELTHLEGASKVSYVAVTATVASLGSGADLIKEEIRVLKKIRLTPNNDRFCEVMEEFIQQIEPTIERIKEYTKELEEKLKQLLIYYGEDPTVTKPEEFFGMIVEFGKSLARVRRENEEERKRIEKEHLKELNAQSRMAIRRPSDTSSIASLLAGQDFDNTIRDLRSGLRKNRDRPISKVFSELQLDVIYSHSRNASSVYPSA</sequence>
<dbReference type="SMART" id="SM01140">
    <property type="entry name" value="Drf_GBD"/>
    <property type="match status" value="1"/>
</dbReference>
<dbReference type="PROSITE" id="PS51232">
    <property type="entry name" value="GBD_FH3"/>
    <property type="match status" value="1"/>
</dbReference>
<feature type="compositionally biased region" description="Pro residues" evidence="2">
    <location>
        <begin position="701"/>
        <end position="710"/>
    </location>
</feature>
<feature type="compositionally biased region" description="Pro residues" evidence="2">
    <location>
        <begin position="732"/>
        <end position="792"/>
    </location>
</feature>
<feature type="compositionally biased region" description="Polar residues" evidence="2">
    <location>
        <begin position="536"/>
        <end position="551"/>
    </location>
</feature>
<proteinExistence type="predicted"/>
<dbReference type="InterPro" id="IPR011989">
    <property type="entry name" value="ARM-like"/>
</dbReference>
<dbReference type="Proteomes" id="UP000266673">
    <property type="component" value="Unassembled WGS sequence"/>
</dbReference>
<evidence type="ECO:0000259" key="4">
    <source>
        <dbReference type="PROSITE" id="PS51444"/>
    </source>
</evidence>
<feature type="region of interest" description="Disordered" evidence="2">
    <location>
        <begin position="470"/>
        <end position="551"/>
    </location>
</feature>
<dbReference type="Pfam" id="PF02181">
    <property type="entry name" value="FH2"/>
    <property type="match status" value="1"/>
</dbReference>
<dbReference type="InterPro" id="IPR042201">
    <property type="entry name" value="FH2_Formin_sf"/>
</dbReference>
<accession>A0A397W0N7</accession>
<dbReference type="InterPro" id="IPR015425">
    <property type="entry name" value="FH2_Formin"/>
</dbReference>
<feature type="region of interest" description="Disordered" evidence="2">
    <location>
        <begin position="1"/>
        <end position="49"/>
    </location>
</feature>
<dbReference type="SMART" id="SM00498">
    <property type="entry name" value="FH2"/>
    <property type="match status" value="1"/>
</dbReference>
<evidence type="ECO:0000256" key="1">
    <source>
        <dbReference type="SAM" id="Coils"/>
    </source>
</evidence>
<dbReference type="GO" id="GO:0030041">
    <property type="term" value="P:actin filament polymerization"/>
    <property type="evidence" value="ECO:0007669"/>
    <property type="project" value="TreeGrafter"/>
</dbReference>
<evidence type="ECO:0000313" key="6">
    <source>
        <dbReference type="Proteomes" id="UP000266673"/>
    </source>
</evidence>
<keyword evidence="6" id="KW-1185">Reference proteome</keyword>
<dbReference type="Pfam" id="PF06367">
    <property type="entry name" value="Drf_FH3"/>
    <property type="match status" value="1"/>
</dbReference>
<feature type="compositionally biased region" description="Pro residues" evidence="2">
    <location>
        <begin position="605"/>
        <end position="614"/>
    </location>
</feature>
<dbReference type="EMBL" id="QKWP01000088">
    <property type="protein sequence ID" value="RIB27768.1"/>
    <property type="molecule type" value="Genomic_DNA"/>
</dbReference>
<feature type="coiled-coil region" evidence="1">
    <location>
        <begin position="442"/>
        <end position="469"/>
    </location>
</feature>
<feature type="domain" description="GBD/FH3" evidence="3">
    <location>
        <begin position="24"/>
        <end position="410"/>
    </location>
</feature>
<feature type="domain" description="FH2" evidence="4">
    <location>
        <begin position="807"/>
        <end position="1215"/>
    </location>
</feature>
<protein>
    <submittedName>
        <fullName evidence="5">Formin homology 2 domain-containing protein</fullName>
    </submittedName>
</protein>
<organism evidence="5 6">
    <name type="scientific">Gigaspora rosea</name>
    <dbReference type="NCBI Taxonomy" id="44941"/>
    <lineage>
        <taxon>Eukaryota</taxon>
        <taxon>Fungi</taxon>
        <taxon>Fungi incertae sedis</taxon>
        <taxon>Mucoromycota</taxon>
        <taxon>Glomeromycotina</taxon>
        <taxon>Glomeromycetes</taxon>
        <taxon>Diversisporales</taxon>
        <taxon>Gigasporaceae</taxon>
        <taxon>Gigaspora</taxon>
    </lineage>
</organism>
<dbReference type="SUPFAM" id="SSF101447">
    <property type="entry name" value="Formin homology 2 domain (FH2 domain)"/>
    <property type="match status" value="1"/>
</dbReference>
<dbReference type="InterPro" id="IPR051425">
    <property type="entry name" value="Formin_Homology"/>
</dbReference>
<feature type="compositionally biased region" description="Polar residues" evidence="2">
    <location>
        <begin position="580"/>
        <end position="589"/>
    </location>
</feature>
<gene>
    <name evidence="5" type="ORF">C2G38_2137668</name>
</gene>
<evidence type="ECO:0000259" key="3">
    <source>
        <dbReference type="PROSITE" id="PS51232"/>
    </source>
</evidence>
<dbReference type="InterPro" id="IPR014768">
    <property type="entry name" value="GBD/FH3_dom"/>
</dbReference>
<dbReference type="SUPFAM" id="SSF48371">
    <property type="entry name" value="ARM repeat"/>
    <property type="match status" value="1"/>
</dbReference>
<feature type="region of interest" description="Disordered" evidence="2">
    <location>
        <begin position="580"/>
        <end position="793"/>
    </location>
</feature>
<evidence type="ECO:0000313" key="5">
    <source>
        <dbReference type="EMBL" id="RIB27768.1"/>
    </source>
</evidence>
<dbReference type="SMART" id="SM01139">
    <property type="entry name" value="Drf_FH3"/>
    <property type="match status" value="1"/>
</dbReference>
<dbReference type="GO" id="GO:0005522">
    <property type="term" value="F:profilin binding"/>
    <property type="evidence" value="ECO:0007669"/>
    <property type="project" value="TreeGrafter"/>
</dbReference>
<dbReference type="Pfam" id="PF06371">
    <property type="entry name" value="Drf_GBD"/>
    <property type="match status" value="1"/>
</dbReference>
<dbReference type="Gene3D" id="1.25.10.10">
    <property type="entry name" value="Leucine-rich Repeat Variant"/>
    <property type="match status" value="1"/>
</dbReference>
<keyword evidence="1" id="KW-0175">Coiled coil</keyword>
<dbReference type="InterPro" id="IPR016024">
    <property type="entry name" value="ARM-type_fold"/>
</dbReference>
<dbReference type="InterPro" id="IPR010472">
    <property type="entry name" value="FH3_dom"/>
</dbReference>
<dbReference type="GO" id="GO:0070060">
    <property type="term" value="P:'de novo' actin filament nucleation"/>
    <property type="evidence" value="ECO:0007669"/>
    <property type="project" value="TreeGrafter"/>
</dbReference>
<dbReference type="PANTHER" id="PTHR45725">
    <property type="entry name" value="FORMIN HOMOLOGY 2 FAMILY MEMBER"/>
    <property type="match status" value="1"/>
</dbReference>
<feature type="compositionally biased region" description="Polar residues" evidence="2">
    <location>
        <begin position="22"/>
        <end position="33"/>
    </location>
</feature>
<comment type="caution">
    <text evidence="5">The sequence shown here is derived from an EMBL/GenBank/DDBJ whole genome shotgun (WGS) entry which is preliminary data.</text>
</comment>
<reference evidence="5 6" key="1">
    <citation type="submission" date="2018-06" db="EMBL/GenBank/DDBJ databases">
        <title>Comparative genomics reveals the genomic features of Rhizophagus irregularis, R. cerebriforme, R. diaphanum and Gigaspora rosea, and their symbiotic lifestyle signature.</title>
        <authorList>
            <person name="Morin E."/>
            <person name="San Clemente H."/>
            <person name="Chen E.C.H."/>
            <person name="De La Providencia I."/>
            <person name="Hainaut M."/>
            <person name="Kuo A."/>
            <person name="Kohler A."/>
            <person name="Murat C."/>
            <person name="Tang N."/>
            <person name="Roy S."/>
            <person name="Loubradou J."/>
            <person name="Henrissat B."/>
            <person name="Grigoriev I.V."/>
            <person name="Corradi N."/>
            <person name="Roux C."/>
            <person name="Martin F.M."/>
        </authorList>
    </citation>
    <scope>NUCLEOTIDE SEQUENCE [LARGE SCALE GENOMIC DNA]</scope>
    <source>
        <strain evidence="5 6">DAOM 194757</strain>
    </source>
</reference>
<dbReference type="PROSITE" id="PS51444">
    <property type="entry name" value="FH2"/>
    <property type="match status" value="1"/>
</dbReference>
<dbReference type="OrthoDB" id="1668162at2759"/>